<evidence type="ECO:0000313" key="4">
    <source>
        <dbReference type="Proteomes" id="UP000239002"/>
    </source>
</evidence>
<evidence type="ECO:0000259" key="2">
    <source>
        <dbReference type="Pfam" id="PF10988"/>
    </source>
</evidence>
<dbReference type="Pfam" id="PF10988">
    <property type="entry name" value="DUF2807"/>
    <property type="match status" value="1"/>
</dbReference>
<dbReference type="RefSeq" id="WP_104514219.1">
    <property type="nucleotide sequence ID" value="NZ_MQVW01000027.1"/>
</dbReference>
<keyword evidence="4" id="KW-1185">Reference proteome</keyword>
<keyword evidence="1" id="KW-0732">Signal</keyword>
<dbReference type="EMBL" id="PTJE01000001">
    <property type="protein sequence ID" value="PPK96675.1"/>
    <property type="molecule type" value="Genomic_DNA"/>
</dbReference>
<evidence type="ECO:0000256" key="1">
    <source>
        <dbReference type="SAM" id="SignalP"/>
    </source>
</evidence>
<reference evidence="3 4" key="1">
    <citation type="submission" date="2018-02" db="EMBL/GenBank/DDBJ databases">
        <title>Genomic Encyclopedia of Archaeal and Bacterial Type Strains, Phase II (KMG-II): from individual species to whole genera.</title>
        <authorList>
            <person name="Goeker M."/>
        </authorList>
    </citation>
    <scope>NUCLEOTIDE SEQUENCE [LARGE SCALE GENOMIC DNA]</scope>
    <source>
        <strain evidence="3 4">DSM 16809</strain>
    </source>
</reference>
<sequence>MNRLLSIVTILFCAFSIAQNPIEMTISDFDTIKVFDLVTVNLVKSSENKIIISGKDADDVEYVQKNGLLKVRMRSEKTFDGTKTFVHVYYKELDIIDANEGARVLSNELIEQDRLEIKVQEGAMVTAGLTVKNLDVRAVTGGIVRLSGQVEDQILVVNTGGKVENEKLKSDYSKVKVQAGGEVEIFATQSVDINVRAGGDVVVYGNPKDVKKKTLFGGRIKIVDND</sequence>
<organism evidence="3 4">
    <name type="scientific">Nonlabens xylanidelens</name>
    <dbReference type="NCBI Taxonomy" id="191564"/>
    <lineage>
        <taxon>Bacteria</taxon>
        <taxon>Pseudomonadati</taxon>
        <taxon>Bacteroidota</taxon>
        <taxon>Flavobacteriia</taxon>
        <taxon>Flavobacteriales</taxon>
        <taxon>Flavobacteriaceae</taxon>
        <taxon>Nonlabens</taxon>
    </lineage>
</organism>
<feature type="chain" id="PRO_5015561653" evidence="1">
    <location>
        <begin position="19"/>
        <end position="226"/>
    </location>
</feature>
<dbReference type="Gene3D" id="2.160.20.120">
    <property type="match status" value="1"/>
</dbReference>
<proteinExistence type="predicted"/>
<gene>
    <name evidence="3" type="ORF">LY01_00498</name>
</gene>
<feature type="signal peptide" evidence="1">
    <location>
        <begin position="1"/>
        <end position="18"/>
    </location>
</feature>
<accession>A0A2S6IR88</accession>
<dbReference type="Proteomes" id="UP000239002">
    <property type="component" value="Unassembled WGS sequence"/>
</dbReference>
<protein>
    <submittedName>
        <fullName evidence="3">Putative autotransporter adhesin-like protein</fullName>
    </submittedName>
</protein>
<comment type="caution">
    <text evidence="3">The sequence shown here is derived from an EMBL/GenBank/DDBJ whole genome shotgun (WGS) entry which is preliminary data.</text>
</comment>
<dbReference type="AlphaFoldDB" id="A0A2S6IR88"/>
<name>A0A2S6IR88_9FLAO</name>
<feature type="domain" description="Putative auto-transporter adhesin head GIN" evidence="2">
    <location>
        <begin position="28"/>
        <end position="207"/>
    </location>
</feature>
<dbReference type="InterPro" id="IPR021255">
    <property type="entry name" value="DUF2807"/>
</dbReference>
<evidence type="ECO:0000313" key="3">
    <source>
        <dbReference type="EMBL" id="PPK96675.1"/>
    </source>
</evidence>
<dbReference type="OrthoDB" id="704821at2"/>